<name>A0A7Y0FMA4_9BACT</name>
<dbReference type="SUPFAM" id="SSF55486">
    <property type="entry name" value="Metalloproteases ('zincins'), catalytic domain"/>
    <property type="match status" value="1"/>
</dbReference>
<dbReference type="PANTHER" id="PTHR47466">
    <property type="match status" value="1"/>
</dbReference>
<dbReference type="Gene3D" id="2.60.40.10">
    <property type="entry name" value="Immunoglobulins"/>
    <property type="match status" value="1"/>
</dbReference>
<sequence length="814" mass="83952">MPTFYAYLAGLAAALAGALGPTAAQTLPSPGPRTCATPQAAAQQQAQLVRRLPGYRAVLATRGAARPQAATATTYTLPVVVHVIYDGEAVGTGTNLSQAQVQSQLDVLNEDYRNRNADGTLVPSVFQPLRGDAQFQFQLAGIDPLGRPMAEPGIDRVDRHAQGWAAPPYGSPSDLAYIENVIKPQTSWNPDNYVNIWVMSLGGNLLGYAQLPDNTAGLGGLYPQGGLAATDGVVIQYAAFGRVGTLAANYDRGRTTTHELGHFLGLRHTWGDADCGDDYVADTPTQQTSDFGCPAFPHVSCSNGPNGDMFMNFLDYVNDACMQLFSRGQADRMQAVMAAGTPRRSSLPASPALCPSRVAATATNSGLPCGLGTLSLSATGPAGATYAWNGPNGFSSSQQNPVLLGATTAALGTYSVLVSAPAGCPSVATTTVSISPPVWTGAAGDGDWFNAANWQGCVPTRSTDALVPVLSGAPYPTITSGAAEVRTLTVQGTLNLRGGSLLLYGDFGGLGSFAQTGGQVVTLGTGAQRLRGGAYLDLIIGGAGTKTIGSSTIGQRLLLSGGVLSTGPDSVALAPTATLTGETDASYVLGLLRTTRTVGLGPETFGNLGVSLAAGFVPGTTTVRRTTGTALAGSGNAGIARYYDIRPATSRGLQGATLALAYLPHELNGLPESSLALFRLPPGSADFANEGATARDASARLVTRAYVTDLAGRWTLASTTTPLAPVASTLILNAFPVPFATEGLALQVTTPTAGPLTAQVFDVLGRRLYDRTLANVEVGTSTVSLPGTEQLSPGKYIMRVQQAGQQVRLNVVRQ</sequence>
<dbReference type="Proteomes" id="UP000559626">
    <property type="component" value="Unassembled WGS sequence"/>
</dbReference>
<reference evidence="11 12" key="1">
    <citation type="submission" date="2020-04" db="EMBL/GenBank/DDBJ databases">
        <title>Hymenobacter polaris sp. nov., isolated from Arctic soil.</title>
        <authorList>
            <person name="Dahal R.H."/>
        </authorList>
    </citation>
    <scope>NUCLEOTIDE SEQUENCE [LARGE SCALE GENOMIC DNA]</scope>
    <source>
        <strain evidence="11 12">RP-2-7</strain>
    </source>
</reference>
<evidence type="ECO:0000256" key="3">
    <source>
        <dbReference type="ARBA" id="ARBA00022723"/>
    </source>
</evidence>
<dbReference type="NCBIfam" id="TIGR04183">
    <property type="entry name" value="Por_Secre_tail"/>
    <property type="match status" value="1"/>
</dbReference>
<dbReference type="GO" id="GO:0006508">
    <property type="term" value="P:proteolysis"/>
    <property type="evidence" value="ECO:0007669"/>
    <property type="project" value="UniProtKB-KW"/>
</dbReference>
<dbReference type="GO" id="GO:0046872">
    <property type="term" value="F:metal ion binding"/>
    <property type="evidence" value="ECO:0007669"/>
    <property type="project" value="UniProtKB-KW"/>
</dbReference>
<dbReference type="InterPro" id="IPR024079">
    <property type="entry name" value="MetalloPept_cat_dom_sf"/>
</dbReference>
<dbReference type="CDD" id="cd04275">
    <property type="entry name" value="ZnMc_pappalysin_like"/>
    <property type="match status" value="1"/>
</dbReference>
<keyword evidence="8" id="KW-1015">Disulfide bond</keyword>
<dbReference type="Gene3D" id="3.40.390.10">
    <property type="entry name" value="Collagenase (Catalytic Domain)"/>
    <property type="match status" value="1"/>
</dbReference>
<dbReference type="InterPro" id="IPR026444">
    <property type="entry name" value="Secre_tail"/>
</dbReference>
<evidence type="ECO:0000313" key="12">
    <source>
        <dbReference type="Proteomes" id="UP000559626"/>
    </source>
</evidence>
<dbReference type="InterPro" id="IPR008754">
    <property type="entry name" value="Peptidase_M43"/>
</dbReference>
<evidence type="ECO:0000256" key="5">
    <source>
        <dbReference type="ARBA" id="ARBA00022801"/>
    </source>
</evidence>
<organism evidence="11 12">
    <name type="scientific">Hymenobacter polaris</name>
    <dbReference type="NCBI Taxonomy" id="2682546"/>
    <lineage>
        <taxon>Bacteria</taxon>
        <taxon>Pseudomonadati</taxon>
        <taxon>Bacteroidota</taxon>
        <taxon>Cytophagia</taxon>
        <taxon>Cytophagales</taxon>
        <taxon>Hymenobacteraceae</taxon>
        <taxon>Hymenobacter</taxon>
    </lineage>
</organism>
<evidence type="ECO:0000259" key="10">
    <source>
        <dbReference type="Pfam" id="PF05572"/>
    </source>
</evidence>
<keyword evidence="3" id="KW-0479">Metal-binding</keyword>
<keyword evidence="2" id="KW-0645">Protease</keyword>
<feature type="chain" id="PRO_5030797040" evidence="9">
    <location>
        <begin position="24"/>
        <end position="814"/>
    </location>
</feature>
<dbReference type="AlphaFoldDB" id="A0A7Y0FMA4"/>
<keyword evidence="5" id="KW-0378">Hydrolase</keyword>
<protein>
    <submittedName>
        <fullName evidence="11">T9SS type A sorting domain-containing protein</fullName>
    </submittedName>
</protein>
<dbReference type="Pfam" id="PF05572">
    <property type="entry name" value="Peptidase_M43"/>
    <property type="match status" value="1"/>
</dbReference>
<evidence type="ECO:0000256" key="7">
    <source>
        <dbReference type="ARBA" id="ARBA00023049"/>
    </source>
</evidence>
<keyword evidence="4 9" id="KW-0732">Signal</keyword>
<dbReference type="PANTHER" id="PTHR47466:SF1">
    <property type="entry name" value="METALLOPROTEASE MEP1 (AFU_ORTHOLOGUE AFUA_1G07730)-RELATED"/>
    <property type="match status" value="1"/>
</dbReference>
<evidence type="ECO:0000256" key="6">
    <source>
        <dbReference type="ARBA" id="ARBA00022833"/>
    </source>
</evidence>
<gene>
    <name evidence="11" type="ORF">HHL22_10430</name>
</gene>
<dbReference type="EMBL" id="JABBGH010000001">
    <property type="protein sequence ID" value="NML65622.1"/>
    <property type="molecule type" value="Genomic_DNA"/>
</dbReference>
<dbReference type="RefSeq" id="WP_169530915.1">
    <property type="nucleotide sequence ID" value="NZ_JABBGH010000001.1"/>
</dbReference>
<evidence type="ECO:0000313" key="11">
    <source>
        <dbReference type="EMBL" id="NML65622.1"/>
    </source>
</evidence>
<feature type="domain" description="Peptidase M43 pregnancy-associated plasma-A" evidence="10">
    <location>
        <begin position="185"/>
        <end position="337"/>
    </location>
</feature>
<evidence type="ECO:0000256" key="1">
    <source>
        <dbReference type="ARBA" id="ARBA00008721"/>
    </source>
</evidence>
<keyword evidence="12" id="KW-1185">Reference proteome</keyword>
<comment type="similarity">
    <text evidence="1">Belongs to the peptidase M43B family.</text>
</comment>
<evidence type="ECO:0000256" key="4">
    <source>
        <dbReference type="ARBA" id="ARBA00022729"/>
    </source>
</evidence>
<feature type="signal peptide" evidence="9">
    <location>
        <begin position="1"/>
        <end position="23"/>
    </location>
</feature>
<keyword evidence="7" id="KW-0482">Metalloprotease</keyword>
<comment type="caution">
    <text evidence="11">The sequence shown here is derived from an EMBL/GenBank/DDBJ whole genome shotgun (WGS) entry which is preliminary data.</text>
</comment>
<dbReference type="GO" id="GO:0008237">
    <property type="term" value="F:metallopeptidase activity"/>
    <property type="evidence" value="ECO:0007669"/>
    <property type="project" value="UniProtKB-KW"/>
</dbReference>
<dbReference type="InterPro" id="IPR013783">
    <property type="entry name" value="Ig-like_fold"/>
</dbReference>
<evidence type="ECO:0000256" key="8">
    <source>
        <dbReference type="ARBA" id="ARBA00023157"/>
    </source>
</evidence>
<evidence type="ECO:0000256" key="9">
    <source>
        <dbReference type="SAM" id="SignalP"/>
    </source>
</evidence>
<keyword evidence="6" id="KW-0862">Zinc</keyword>
<accession>A0A7Y0FMA4</accession>
<proteinExistence type="inferred from homology"/>
<evidence type="ECO:0000256" key="2">
    <source>
        <dbReference type="ARBA" id="ARBA00022670"/>
    </source>
</evidence>